<dbReference type="SUPFAM" id="SSF103473">
    <property type="entry name" value="MFS general substrate transporter"/>
    <property type="match status" value="1"/>
</dbReference>
<keyword evidence="5 7" id="KW-0472">Membrane</keyword>
<evidence type="ECO:0000256" key="1">
    <source>
        <dbReference type="ARBA" id="ARBA00004141"/>
    </source>
</evidence>
<dbReference type="InterPro" id="IPR004752">
    <property type="entry name" value="AmpG_permease/AT-1"/>
</dbReference>
<keyword evidence="3 7" id="KW-0812">Transmembrane</keyword>
<comment type="caution">
    <text evidence="9">The sequence shown here is derived from an EMBL/GenBank/DDBJ whole genome shotgun (WGS) entry which is preliminary data.</text>
</comment>
<feature type="region of interest" description="Disordered" evidence="6">
    <location>
        <begin position="405"/>
        <end position="432"/>
    </location>
</feature>
<evidence type="ECO:0000313" key="9">
    <source>
        <dbReference type="EMBL" id="KTC98519.1"/>
    </source>
</evidence>
<dbReference type="STRING" id="45065.Lgee_1596"/>
<feature type="domain" description="Major facilitator superfamily (MFS) profile" evidence="8">
    <location>
        <begin position="4"/>
        <end position="401"/>
    </location>
</feature>
<dbReference type="Proteomes" id="UP000054785">
    <property type="component" value="Unassembled WGS sequence"/>
</dbReference>
<keyword evidence="4 7" id="KW-1133">Transmembrane helix</keyword>
<feature type="transmembrane region" description="Helical" evidence="7">
    <location>
        <begin position="283"/>
        <end position="304"/>
    </location>
</feature>
<keyword evidence="10" id="KW-1185">Reference proteome</keyword>
<feature type="transmembrane region" description="Helical" evidence="7">
    <location>
        <begin position="254"/>
        <end position="276"/>
    </location>
</feature>
<protein>
    <submittedName>
        <fullName evidence="9">AmpG protein</fullName>
    </submittedName>
</protein>
<gene>
    <name evidence="9" type="ORF">Lgee_1596</name>
</gene>
<feature type="transmembrane region" description="Helical" evidence="7">
    <location>
        <begin position="28"/>
        <end position="52"/>
    </location>
</feature>
<dbReference type="PANTHER" id="PTHR12778">
    <property type="entry name" value="SOLUTE CARRIER FAMILY 33 ACETYL-COA TRANSPORTER -RELATED"/>
    <property type="match status" value="1"/>
</dbReference>
<sequence>MYGRFIVVFLLGFSSGLPLMLSGSTLQAWFSSAGVSVLATGMLSLVGIPYVWRFLWAPLLDMFFVKSVGRRRTWLLASQLLLFLAFNAMAWCNPLQTPGVMALLALSIAFLSATQDIAIDAHRVEYLTVTDHGLGASLAVLGYRMGMLVSGGLALILAHYLGWSGTWRLMGVLMLPGMLTSLLSREPSVQSTPKVCFSSMVAPLRELFERPGVLLLLAFIFCFKLGEAFTATSSGIVMPFLIQGLGFSLESIGYVNKILGVVAVIAGGLVAGIVLLRASLYKSLMFFGIFQAITNLLFLALAVIGKHMVLFAVAVVCDNLAVGMGTTALVALLMRLVHPQYTATQFSVLVAFSALPRIFSGPFAALIQQFAGWTGVYAFAFVSAWAFVPLLMCLRPHVRESRYLNGTEGRNRTDTVSPPPDFESGASTSSATPAQACIITNARHDTMGPSKYS</sequence>
<evidence type="ECO:0000256" key="3">
    <source>
        <dbReference type="ARBA" id="ARBA00022692"/>
    </source>
</evidence>
<dbReference type="InterPro" id="IPR011701">
    <property type="entry name" value="MFS"/>
</dbReference>
<evidence type="ECO:0000256" key="5">
    <source>
        <dbReference type="ARBA" id="ARBA00023136"/>
    </source>
</evidence>
<evidence type="ECO:0000256" key="6">
    <source>
        <dbReference type="SAM" id="MobiDB-lite"/>
    </source>
</evidence>
<dbReference type="PROSITE" id="PS50850">
    <property type="entry name" value="MFS"/>
    <property type="match status" value="1"/>
</dbReference>
<dbReference type="PANTHER" id="PTHR12778:SF10">
    <property type="entry name" value="MAJOR FACILITATOR SUPERFAMILY DOMAIN-CONTAINING PROTEIN 3"/>
    <property type="match status" value="1"/>
</dbReference>
<feature type="transmembrane region" description="Helical" evidence="7">
    <location>
        <begin position="140"/>
        <end position="161"/>
    </location>
</feature>
<accession>A0A0W0TSD9</accession>
<reference evidence="9 10" key="1">
    <citation type="submission" date="2015-11" db="EMBL/GenBank/DDBJ databases">
        <title>Genomic analysis of 38 Legionella species identifies large and diverse effector repertoires.</title>
        <authorList>
            <person name="Burstein D."/>
            <person name="Amaro F."/>
            <person name="Zusman T."/>
            <person name="Lifshitz Z."/>
            <person name="Cohen O."/>
            <person name="Gilbert J.A."/>
            <person name="Pupko T."/>
            <person name="Shuman H.A."/>
            <person name="Segal G."/>
        </authorList>
    </citation>
    <scope>NUCLEOTIDE SEQUENCE [LARGE SCALE GENOMIC DNA]</scope>
    <source>
        <strain evidence="9 10">ATCC 49504</strain>
    </source>
</reference>
<feature type="transmembrane region" description="Helical" evidence="7">
    <location>
        <begin position="213"/>
        <end position="242"/>
    </location>
</feature>
<feature type="transmembrane region" description="Helical" evidence="7">
    <location>
        <begin position="346"/>
        <end position="367"/>
    </location>
</feature>
<evidence type="ECO:0000313" key="10">
    <source>
        <dbReference type="Proteomes" id="UP000054785"/>
    </source>
</evidence>
<dbReference type="NCBIfam" id="TIGR00901">
    <property type="entry name" value="2A0125"/>
    <property type="match status" value="1"/>
</dbReference>
<dbReference type="GO" id="GO:0022857">
    <property type="term" value="F:transmembrane transporter activity"/>
    <property type="evidence" value="ECO:0007669"/>
    <property type="project" value="InterPro"/>
</dbReference>
<evidence type="ECO:0000256" key="2">
    <source>
        <dbReference type="ARBA" id="ARBA00022448"/>
    </source>
</evidence>
<organism evidence="9 10">
    <name type="scientific">Legionella geestiana</name>
    <dbReference type="NCBI Taxonomy" id="45065"/>
    <lineage>
        <taxon>Bacteria</taxon>
        <taxon>Pseudomonadati</taxon>
        <taxon>Pseudomonadota</taxon>
        <taxon>Gammaproteobacteria</taxon>
        <taxon>Legionellales</taxon>
        <taxon>Legionellaceae</taxon>
        <taxon>Legionella</taxon>
    </lineage>
</organism>
<evidence type="ECO:0000259" key="8">
    <source>
        <dbReference type="PROSITE" id="PS50850"/>
    </source>
</evidence>
<dbReference type="GO" id="GO:0016020">
    <property type="term" value="C:membrane"/>
    <property type="evidence" value="ECO:0007669"/>
    <property type="project" value="UniProtKB-SubCell"/>
</dbReference>
<feature type="transmembrane region" description="Helical" evidence="7">
    <location>
        <begin position="310"/>
        <end position="334"/>
    </location>
</feature>
<keyword evidence="2" id="KW-0813">Transport</keyword>
<feature type="transmembrane region" description="Helical" evidence="7">
    <location>
        <begin position="373"/>
        <end position="394"/>
    </location>
</feature>
<dbReference type="InterPro" id="IPR020846">
    <property type="entry name" value="MFS_dom"/>
</dbReference>
<dbReference type="Pfam" id="PF07690">
    <property type="entry name" value="MFS_1"/>
    <property type="match status" value="1"/>
</dbReference>
<evidence type="ECO:0000256" key="4">
    <source>
        <dbReference type="ARBA" id="ARBA00022989"/>
    </source>
</evidence>
<dbReference type="AlphaFoldDB" id="A0A0W0TSD9"/>
<name>A0A0W0TSD9_9GAMM</name>
<dbReference type="EMBL" id="LNYC01000063">
    <property type="protein sequence ID" value="KTC98519.1"/>
    <property type="molecule type" value="Genomic_DNA"/>
</dbReference>
<comment type="subcellular location">
    <subcellularLocation>
        <location evidence="1">Membrane</location>
        <topology evidence="1">Multi-pass membrane protein</topology>
    </subcellularLocation>
</comment>
<proteinExistence type="predicted"/>
<dbReference type="Gene3D" id="1.20.1250.20">
    <property type="entry name" value="MFS general substrate transporter like domains"/>
    <property type="match status" value="1"/>
</dbReference>
<feature type="transmembrane region" description="Helical" evidence="7">
    <location>
        <begin position="73"/>
        <end position="91"/>
    </location>
</feature>
<dbReference type="InterPro" id="IPR036259">
    <property type="entry name" value="MFS_trans_sf"/>
</dbReference>
<evidence type="ECO:0000256" key="7">
    <source>
        <dbReference type="SAM" id="Phobius"/>
    </source>
</evidence>